<dbReference type="InterPro" id="IPR003812">
    <property type="entry name" value="Fido"/>
</dbReference>
<feature type="domain" description="Fido" evidence="1">
    <location>
        <begin position="114"/>
        <end position="272"/>
    </location>
</feature>
<sequence length="358" mass="41640">MDWQNFRLSTRLQFSAQLVEEIYSKIAEIDAVKNTFRLTHTLLPQTIERLTHSVIVTSTGASNRIEGNKLSDDEVETLYKSMRIKSFRTRDEQEVTGYLEVLQTVFENYSDIPITESSILQLHKNMLTFSDKDQRHMGQYKFGSNRVEAKDQNGNAIGVIFDPTPPHLTQKEMQELVAWYGWASEAKFKHPLILIASFIFEYLAIHPFQDGNGRTSRLLVNLMLLQHGYSFASLVSHEKLIEQSKVDYYLALNKTQKSWKSDNEDLSAWLVYLFDIFHEQAVEAQKILESDQFEYLLSEKQMEFWQWAKEQKTFSRKTAVEALGFAPRTVEDITKKLLDMKKLERLGQGRATRYRVVG</sequence>
<dbReference type="Gene3D" id="1.10.10.10">
    <property type="entry name" value="Winged helix-like DNA-binding domain superfamily/Winged helix DNA-binding domain"/>
    <property type="match status" value="1"/>
</dbReference>
<dbReference type="InterPro" id="IPR036388">
    <property type="entry name" value="WH-like_DNA-bd_sf"/>
</dbReference>
<dbReference type="EMBL" id="UOFP01000153">
    <property type="protein sequence ID" value="VAW86730.1"/>
    <property type="molecule type" value="Genomic_DNA"/>
</dbReference>
<reference evidence="2" key="1">
    <citation type="submission" date="2018-06" db="EMBL/GenBank/DDBJ databases">
        <authorList>
            <person name="Zhirakovskaya E."/>
        </authorList>
    </citation>
    <scope>NUCLEOTIDE SEQUENCE</scope>
</reference>
<gene>
    <name evidence="2" type="ORF">MNBD_GAMMA18-946</name>
</gene>
<dbReference type="AlphaFoldDB" id="A0A3B0ZCP2"/>
<proteinExistence type="predicted"/>
<dbReference type="Pfam" id="PF02661">
    <property type="entry name" value="Fic"/>
    <property type="match status" value="1"/>
</dbReference>
<dbReference type="PANTHER" id="PTHR13504">
    <property type="entry name" value="FIDO DOMAIN-CONTAINING PROTEIN DDB_G0283145"/>
    <property type="match status" value="1"/>
</dbReference>
<evidence type="ECO:0000313" key="2">
    <source>
        <dbReference type="EMBL" id="VAW86730.1"/>
    </source>
</evidence>
<dbReference type="SUPFAM" id="SSF140931">
    <property type="entry name" value="Fic-like"/>
    <property type="match status" value="1"/>
</dbReference>
<evidence type="ECO:0000259" key="1">
    <source>
        <dbReference type="PROSITE" id="PS51459"/>
    </source>
</evidence>
<protein>
    <submittedName>
        <fullName evidence="2">Fic family protein</fullName>
    </submittedName>
</protein>
<organism evidence="2">
    <name type="scientific">hydrothermal vent metagenome</name>
    <dbReference type="NCBI Taxonomy" id="652676"/>
    <lineage>
        <taxon>unclassified sequences</taxon>
        <taxon>metagenomes</taxon>
        <taxon>ecological metagenomes</taxon>
    </lineage>
</organism>
<dbReference type="InterPro" id="IPR036597">
    <property type="entry name" value="Fido-like_dom_sf"/>
</dbReference>
<accession>A0A3B0ZCP2</accession>
<dbReference type="PROSITE" id="PS51459">
    <property type="entry name" value="FIDO"/>
    <property type="match status" value="1"/>
</dbReference>
<dbReference type="Gene3D" id="1.10.3290.10">
    <property type="entry name" value="Fido-like domain"/>
    <property type="match status" value="1"/>
</dbReference>
<name>A0A3B0ZCP2_9ZZZZ</name>
<dbReference type="InterPro" id="IPR040198">
    <property type="entry name" value="Fido_containing"/>
</dbReference>
<dbReference type="PANTHER" id="PTHR13504:SF38">
    <property type="entry name" value="FIDO DOMAIN-CONTAINING PROTEIN"/>
    <property type="match status" value="1"/>
</dbReference>